<reference evidence="1" key="2">
    <citation type="journal article" date="2015" name="Data Brief">
        <title>Shoot transcriptome of the giant reed, Arundo donax.</title>
        <authorList>
            <person name="Barrero R.A."/>
            <person name="Guerrero F.D."/>
            <person name="Moolhuijzen P."/>
            <person name="Goolsby J.A."/>
            <person name="Tidwell J."/>
            <person name="Bellgard S.E."/>
            <person name="Bellgard M.I."/>
        </authorList>
    </citation>
    <scope>NUCLEOTIDE SEQUENCE</scope>
    <source>
        <tissue evidence="1">Shoot tissue taken approximately 20 cm above the soil surface</tissue>
    </source>
</reference>
<name>A0A0A9ELP1_ARUDO</name>
<proteinExistence type="predicted"/>
<sequence length="94" mass="11204">MVAHTSRAKTFHRKHLLVGAWILVAWNCIRMSFHSFRTWQLTEIHPICCWCFGSKTRTWMKYRLVYCRNLRHVMVGSQIDMICAGSRSEKSWKS</sequence>
<dbReference type="AlphaFoldDB" id="A0A0A9ELP1"/>
<dbReference type="EMBL" id="GBRH01200923">
    <property type="protein sequence ID" value="JAD96972.1"/>
    <property type="molecule type" value="Transcribed_RNA"/>
</dbReference>
<reference evidence="1" key="1">
    <citation type="submission" date="2014-09" db="EMBL/GenBank/DDBJ databases">
        <authorList>
            <person name="Magalhaes I.L.F."/>
            <person name="Oliveira U."/>
            <person name="Santos F.R."/>
            <person name="Vidigal T.H.D.A."/>
            <person name="Brescovit A.D."/>
            <person name="Santos A.J."/>
        </authorList>
    </citation>
    <scope>NUCLEOTIDE SEQUENCE</scope>
    <source>
        <tissue evidence="1">Shoot tissue taken approximately 20 cm above the soil surface</tissue>
    </source>
</reference>
<evidence type="ECO:0000313" key="1">
    <source>
        <dbReference type="EMBL" id="JAD96972.1"/>
    </source>
</evidence>
<accession>A0A0A9ELP1</accession>
<protein>
    <submittedName>
        <fullName evidence="1">Uncharacterized protein</fullName>
    </submittedName>
</protein>
<organism evidence="1">
    <name type="scientific">Arundo donax</name>
    <name type="common">Giant reed</name>
    <name type="synonym">Donax arundinaceus</name>
    <dbReference type="NCBI Taxonomy" id="35708"/>
    <lineage>
        <taxon>Eukaryota</taxon>
        <taxon>Viridiplantae</taxon>
        <taxon>Streptophyta</taxon>
        <taxon>Embryophyta</taxon>
        <taxon>Tracheophyta</taxon>
        <taxon>Spermatophyta</taxon>
        <taxon>Magnoliopsida</taxon>
        <taxon>Liliopsida</taxon>
        <taxon>Poales</taxon>
        <taxon>Poaceae</taxon>
        <taxon>PACMAD clade</taxon>
        <taxon>Arundinoideae</taxon>
        <taxon>Arundineae</taxon>
        <taxon>Arundo</taxon>
    </lineage>
</organism>